<organism evidence="1 2">
    <name type="scientific">[Mycobacterium] manitobense</name>
    <dbReference type="NCBI Taxonomy" id="190147"/>
    <lineage>
        <taxon>Bacteria</taxon>
        <taxon>Bacillati</taxon>
        <taxon>Actinomycetota</taxon>
        <taxon>Actinomycetes</taxon>
        <taxon>Mycobacteriales</taxon>
        <taxon>Mycobacteriaceae</taxon>
        <taxon>Mycolicibacterium</taxon>
    </lineage>
</organism>
<evidence type="ECO:0000313" key="1">
    <source>
        <dbReference type="EMBL" id="MCV7170910.1"/>
    </source>
</evidence>
<dbReference type="Pfam" id="PF10698">
    <property type="entry name" value="DUF2505"/>
    <property type="match status" value="1"/>
</dbReference>
<reference evidence="1" key="2">
    <citation type="journal article" date="2022" name="BMC Genomics">
        <title>Comparative genome analysis of mycobacteria focusing on tRNA and non-coding RNA.</title>
        <authorList>
            <person name="Behra P.R.K."/>
            <person name="Pettersson B.M.F."/>
            <person name="Ramesh M."/>
            <person name="Das S."/>
            <person name="Dasgupta S."/>
            <person name="Kirsebom L.A."/>
        </authorList>
    </citation>
    <scope>NUCLEOTIDE SEQUENCE</scope>
    <source>
        <strain evidence="1">DSM 44615</strain>
    </source>
</reference>
<proteinExistence type="predicted"/>
<dbReference type="AlphaFoldDB" id="A0A9X3BNB5"/>
<evidence type="ECO:0000313" key="2">
    <source>
        <dbReference type="Proteomes" id="UP001140293"/>
    </source>
</evidence>
<comment type="caution">
    <text evidence="1">The sequence shown here is derived from an EMBL/GenBank/DDBJ whole genome shotgun (WGS) entry which is preliminary data.</text>
</comment>
<dbReference type="InterPro" id="IPR019639">
    <property type="entry name" value="DUF2505"/>
</dbReference>
<keyword evidence="2" id="KW-1185">Reference proteome</keyword>
<gene>
    <name evidence="1" type="ORF">H7I41_13410</name>
</gene>
<sequence>MPRSFDLATEYEGTVEEVHRALRDEGYWLSRLTDSGADDYSLDALTAGPDGGVTVATTQVLRADRLPGIVTQFHRGDLAIQREEHWDPVTDGRATGFVNGVILGAPVTLDGAMTLAPIRAGEASRLTCKATVEVRVPLVGGKLENLIGGQLVDVLIAEQRFTTAWIAENA</sequence>
<dbReference type="Proteomes" id="UP001140293">
    <property type="component" value="Unassembled WGS sequence"/>
</dbReference>
<protein>
    <submittedName>
        <fullName evidence="1">DUF2505 domain-containing protein</fullName>
    </submittedName>
</protein>
<accession>A0A9X3BNB5</accession>
<name>A0A9X3BNB5_9MYCO</name>
<dbReference type="RefSeq" id="WP_264013097.1">
    <property type="nucleotide sequence ID" value="NZ_JACKSJ010000104.1"/>
</dbReference>
<dbReference type="EMBL" id="JACKSJ010000104">
    <property type="protein sequence ID" value="MCV7170910.1"/>
    <property type="molecule type" value="Genomic_DNA"/>
</dbReference>
<reference evidence="1" key="1">
    <citation type="submission" date="2020-07" db="EMBL/GenBank/DDBJ databases">
        <authorList>
            <person name="Pettersson B.M.F."/>
            <person name="Behra P.R.K."/>
            <person name="Ramesh M."/>
            <person name="Das S."/>
            <person name="Dasgupta S."/>
            <person name="Kirsebom L.A."/>
        </authorList>
    </citation>
    <scope>NUCLEOTIDE SEQUENCE</scope>
    <source>
        <strain evidence="1">DSM 44615</strain>
    </source>
</reference>